<keyword evidence="2" id="KW-1185">Reference proteome</keyword>
<proteinExistence type="predicted"/>
<dbReference type="EMBL" id="UYRU01081124">
    <property type="protein sequence ID" value="VDN31645.1"/>
    <property type="molecule type" value="Genomic_DNA"/>
</dbReference>
<evidence type="ECO:0000313" key="2">
    <source>
        <dbReference type="Proteomes" id="UP000281553"/>
    </source>
</evidence>
<dbReference type="Proteomes" id="UP000281553">
    <property type="component" value="Unassembled WGS sequence"/>
</dbReference>
<sequence>MLRLDLILLEPEVVVSERVDIMGAACLVGATDAVRPCFARTGSLLLPRGGLVGPFCVEGGSGRWRLSERSRCGLAKGRNLCKPTATYSSGPLKMSSIVKTFSKQSTKIRKIDIRAPRHSEAQKKFD</sequence>
<organism evidence="1 2">
    <name type="scientific">Dibothriocephalus latus</name>
    <name type="common">Fish tapeworm</name>
    <name type="synonym">Diphyllobothrium latum</name>
    <dbReference type="NCBI Taxonomy" id="60516"/>
    <lineage>
        <taxon>Eukaryota</taxon>
        <taxon>Metazoa</taxon>
        <taxon>Spiralia</taxon>
        <taxon>Lophotrochozoa</taxon>
        <taxon>Platyhelminthes</taxon>
        <taxon>Cestoda</taxon>
        <taxon>Eucestoda</taxon>
        <taxon>Diphyllobothriidea</taxon>
        <taxon>Diphyllobothriidae</taxon>
        <taxon>Dibothriocephalus</taxon>
    </lineage>
</organism>
<name>A0A3P7MPN2_DIBLA</name>
<protein>
    <submittedName>
        <fullName evidence="1">Uncharacterized protein</fullName>
    </submittedName>
</protein>
<dbReference type="AlphaFoldDB" id="A0A3P7MPN2"/>
<reference evidence="1 2" key="1">
    <citation type="submission" date="2018-11" db="EMBL/GenBank/DDBJ databases">
        <authorList>
            <consortium name="Pathogen Informatics"/>
        </authorList>
    </citation>
    <scope>NUCLEOTIDE SEQUENCE [LARGE SCALE GENOMIC DNA]</scope>
</reference>
<gene>
    <name evidence="1" type="ORF">DILT_LOCUS15797</name>
</gene>
<accession>A0A3P7MPN2</accession>
<evidence type="ECO:0000313" key="1">
    <source>
        <dbReference type="EMBL" id="VDN31645.1"/>
    </source>
</evidence>